<reference evidence="3" key="1">
    <citation type="submission" date="2021-12" db="EMBL/GenBank/DDBJ databases">
        <authorList>
            <person name="King R."/>
        </authorList>
    </citation>
    <scope>NUCLEOTIDE SEQUENCE</scope>
</reference>
<dbReference type="EMBL" id="LR824019">
    <property type="protein sequence ID" value="CAH0588045.1"/>
    <property type="molecule type" value="Genomic_DNA"/>
</dbReference>
<feature type="compositionally biased region" description="Basic and acidic residues" evidence="1">
    <location>
        <begin position="69"/>
        <end position="95"/>
    </location>
</feature>
<organism evidence="3 4">
    <name type="scientific">Chrysodeixis includens</name>
    <name type="common">Soybean looper</name>
    <name type="synonym">Pseudoplusia includens</name>
    <dbReference type="NCBI Taxonomy" id="689277"/>
    <lineage>
        <taxon>Eukaryota</taxon>
        <taxon>Metazoa</taxon>
        <taxon>Ecdysozoa</taxon>
        <taxon>Arthropoda</taxon>
        <taxon>Hexapoda</taxon>
        <taxon>Insecta</taxon>
        <taxon>Pterygota</taxon>
        <taxon>Neoptera</taxon>
        <taxon>Endopterygota</taxon>
        <taxon>Lepidoptera</taxon>
        <taxon>Glossata</taxon>
        <taxon>Ditrysia</taxon>
        <taxon>Noctuoidea</taxon>
        <taxon>Noctuidae</taxon>
        <taxon>Plusiinae</taxon>
        <taxon>Chrysodeixis</taxon>
    </lineage>
</organism>
<dbReference type="PANTHER" id="PTHR35826">
    <property type="entry name" value="PROTEIN ATP6V1FNB-LIKE"/>
    <property type="match status" value="1"/>
</dbReference>
<keyword evidence="4" id="KW-1185">Reference proteome</keyword>
<dbReference type="AlphaFoldDB" id="A0A9P0FRD3"/>
<dbReference type="Pfam" id="PF22589">
    <property type="entry name" value="SPMIP1"/>
    <property type="match status" value="1"/>
</dbReference>
<feature type="region of interest" description="Disordered" evidence="1">
    <location>
        <begin position="67"/>
        <end position="95"/>
    </location>
</feature>
<dbReference type="InterPro" id="IPR054323">
    <property type="entry name" value="SPMIP1_C"/>
</dbReference>
<evidence type="ECO:0000256" key="1">
    <source>
        <dbReference type="SAM" id="MobiDB-lite"/>
    </source>
</evidence>
<evidence type="ECO:0000313" key="4">
    <source>
        <dbReference type="Proteomes" id="UP001154114"/>
    </source>
</evidence>
<dbReference type="OrthoDB" id="410807at2759"/>
<dbReference type="Proteomes" id="UP001154114">
    <property type="component" value="Chromosome 16"/>
</dbReference>
<gene>
    <name evidence="3" type="ORF">CINC_LOCUS3875</name>
</gene>
<feature type="domain" description="Sperm microtubule inner protein 1 C-terminal" evidence="2">
    <location>
        <begin position="68"/>
        <end position="183"/>
    </location>
</feature>
<dbReference type="PANTHER" id="PTHR35826:SF1">
    <property type="entry name" value="PROTEIN ATP6V1FNB-LIKE"/>
    <property type="match status" value="1"/>
</dbReference>
<name>A0A9P0FRD3_CHRIL</name>
<evidence type="ECO:0000313" key="3">
    <source>
        <dbReference type="EMBL" id="CAH0588045.1"/>
    </source>
</evidence>
<evidence type="ECO:0000259" key="2">
    <source>
        <dbReference type="Pfam" id="PF22589"/>
    </source>
</evidence>
<protein>
    <recommendedName>
        <fullName evidence="2">Sperm microtubule inner protein 1 C-terminal domain-containing protein</fullName>
    </recommendedName>
</protein>
<sequence length="201" mass="23790">MPLDYNDSETVKVFRERNEIENRTRVQWFLRNQEEEIARAQFSEHHHQRTENDISRLNVEHSIPALVSQHEENNTHRRQKPKEETHLNPFTEKRENDEPIMRPVEPEVSGLHHKPLSSGGGRKAYLSTRSRKMPEDKYNSCQTSNVYGWKLHDTEITFEPSKHPKVATFINDVYRLSGAHPDPRHYNPPVEHMYMKCKVSE</sequence>
<proteinExistence type="predicted"/>
<accession>A0A9P0FRD3</accession>